<keyword evidence="3" id="KW-1185">Reference proteome</keyword>
<sequence>MEKWNHLPDELLLHIFRFLKEVDLISASCSCRKWRRVFHDASLWRVRCFEFSGYYRSQAQRMQHRLSGYLTAMGKHLQHVHIACSSPNLITAYNVAQGVKFLLFGLTDLPNGSWTLQTFTLRHLNFDESWDSFRGSKYVLVTSLSHFFQAQAALRAIDLKNAFITPPFSNRLLRCVSNSRCRVTVTSLNLVNFFSCDTPSRYVDIHLMTVFRKCWNLSEISMNYMYLHAIGVKRLCEALSDTLQLLRLNFYVLDQTRGDLIRTADWSSARVTCSRLKVSIHIHCWPREPSSVLVASLPLYEIMVKGRQCWRSPINLSTKLNRLLDCLSRSYAQTLESASFSAIGVSKFSPPSHETLTLFLLRCTHLRKLVFSDSLMTPSFMANAKGQLAVDMRTP</sequence>
<organism evidence="2 3">
    <name type="scientific">Elysia crispata</name>
    <name type="common">lettuce slug</name>
    <dbReference type="NCBI Taxonomy" id="231223"/>
    <lineage>
        <taxon>Eukaryota</taxon>
        <taxon>Metazoa</taxon>
        <taxon>Spiralia</taxon>
        <taxon>Lophotrochozoa</taxon>
        <taxon>Mollusca</taxon>
        <taxon>Gastropoda</taxon>
        <taxon>Heterobranchia</taxon>
        <taxon>Euthyneura</taxon>
        <taxon>Panpulmonata</taxon>
        <taxon>Sacoglossa</taxon>
        <taxon>Placobranchoidea</taxon>
        <taxon>Plakobranchidae</taxon>
        <taxon>Elysia</taxon>
    </lineage>
</organism>
<dbReference type="InterPro" id="IPR001810">
    <property type="entry name" value="F-box_dom"/>
</dbReference>
<accession>A0AAE0ZSD3</accession>
<evidence type="ECO:0000313" key="2">
    <source>
        <dbReference type="EMBL" id="KAK3774729.1"/>
    </source>
</evidence>
<dbReference type="PROSITE" id="PS50181">
    <property type="entry name" value="FBOX"/>
    <property type="match status" value="1"/>
</dbReference>
<dbReference type="Proteomes" id="UP001283361">
    <property type="component" value="Unassembled WGS sequence"/>
</dbReference>
<dbReference type="GO" id="GO:0031398">
    <property type="term" value="P:positive regulation of protein ubiquitination"/>
    <property type="evidence" value="ECO:0007669"/>
    <property type="project" value="TreeGrafter"/>
</dbReference>
<reference evidence="2" key="1">
    <citation type="journal article" date="2023" name="G3 (Bethesda)">
        <title>A reference genome for the long-term kleptoplast-retaining sea slug Elysia crispata morphotype clarki.</title>
        <authorList>
            <person name="Eastman K.E."/>
            <person name="Pendleton A.L."/>
            <person name="Shaikh M.A."/>
            <person name="Suttiyut T."/>
            <person name="Ogas R."/>
            <person name="Tomko P."/>
            <person name="Gavelis G."/>
            <person name="Widhalm J.R."/>
            <person name="Wisecaver J.H."/>
        </authorList>
    </citation>
    <scope>NUCLEOTIDE SEQUENCE</scope>
    <source>
        <strain evidence="2">ECLA1</strain>
    </source>
</reference>
<gene>
    <name evidence="2" type="ORF">RRG08_062523</name>
</gene>
<dbReference type="Gene3D" id="3.80.10.10">
    <property type="entry name" value="Ribonuclease Inhibitor"/>
    <property type="match status" value="1"/>
</dbReference>
<dbReference type="PANTHER" id="PTHR20933:SF4">
    <property type="entry name" value="F-BOX INVOLVED IN POLYQ PATHOGENESIS, ISOFORM A"/>
    <property type="match status" value="1"/>
</dbReference>
<name>A0AAE0ZSD3_9GAST</name>
<dbReference type="SMART" id="SM00256">
    <property type="entry name" value="FBOX"/>
    <property type="match status" value="1"/>
</dbReference>
<dbReference type="AlphaFoldDB" id="A0AAE0ZSD3"/>
<dbReference type="SUPFAM" id="SSF52047">
    <property type="entry name" value="RNI-like"/>
    <property type="match status" value="1"/>
</dbReference>
<dbReference type="PANTHER" id="PTHR20933">
    <property type="entry name" value="F-BOX ONLY PROTEIN 33"/>
    <property type="match status" value="1"/>
</dbReference>
<dbReference type="EMBL" id="JAWDGP010003390">
    <property type="protein sequence ID" value="KAK3774729.1"/>
    <property type="molecule type" value="Genomic_DNA"/>
</dbReference>
<dbReference type="Pfam" id="PF12937">
    <property type="entry name" value="F-box-like"/>
    <property type="match status" value="1"/>
</dbReference>
<proteinExistence type="predicted"/>
<dbReference type="InterPro" id="IPR032675">
    <property type="entry name" value="LRR_dom_sf"/>
</dbReference>
<protein>
    <recommendedName>
        <fullName evidence="1">F-box domain-containing protein</fullName>
    </recommendedName>
</protein>
<dbReference type="Gene3D" id="1.20.1280.50">
    <property type="match status" value="1"/>
</dbReference>
<dbReference type="SUPFAM" id="SSF81383">
    <property type="entry name" value="F-box domain"/>
    <property type="match status" value="1"/>
</dbReference>
<feature type="domain" description="F-box" evidence="1">
    <location>
        <begin position="1"/>
        <end position="47"/>
    </location>
</feature>
<comment type="caution">
    <text evidence="2">The sequence shown here is derived from an EMBL/GenBank/DDBJ whole genome shotgun (WGS) entry which is preliminary data.</text>
</comment>
<evidence type="ECO:0000259" key="1">
    <source>
        <dbReference type="PROSITE" id="PS50181"/>
    </source>
</evidence>
<evidence type="ECO:0000313" key="3">
    <source>
        <dbReference type="Proteomes" id="UP001283361"/>
    </source>
</evidence>
<dbReference type="InterPro" id="IPR036047">
    <property type="entry name" value="F-box-like_dom_sf"/>
</dbReference>